<dbReference type="Pfam" id="PF13205">
    <property type="entry name" value="Big_5"/>
    <property type="match status" value="1"/>
</dbReference>
<accession>A0A7W6JB54</accession>
<dbReference type="Gene3D" id="2.150.10.10">
    <property type="entry name" value="Serralysin-like metalloprotease, C-terminal"/>
    <property type="match status" value="4"/>
</dbReference>
<dbReference type="InterPro" id="IPR032812">
    <property type="entry name" value="SbsA_Ig"/>
</dbReference>
<proteinExistence type="predicted"/>
<keyword evidence="4" id="KW-0677">Repeat</keyword>
<dbReference type="GO" id="GO:0090729">
    <property type="term" value="F:toxin activity"/>
    <property type="evidence" value="ECO:0007669"/>
    <property type="project" value="UniProtKB-KW"/>
</dbReference>
<dbReference type="InterPro" id="IPR001343">
    <property type="entry name" value="Hemolysn_Ca-bd"/>
</dbReference>
<dbReference type="GO" id="GO:0005509">
    <property type="term" value="F:calcium ion binding"/>
    <property type="evidence" value="ECO:0007669"/>
    <property type="project" value="InterPro"/>
</dbReference>
<keyword evidence="3" id="KW-0732">Signal</keyword>
<evidence type="ECO:0000256" key="3">
    <source>
        <dbReference type="ARBA" id="ARBA00022729"/>
    </source>
</evidence>
<dbReference type="RefSeq" id="WP_183203018.1">
    <property type="nucleotide sequence ID" value="NZ_BAAAER010000004.1"/>
</dbReference>
<evidence type="ECO:0000313" key="10">
    <source>
        <dbReference type="Proteomes" id="UP000529946"/>
    </source>
</evidence>
<evidence type="ECO:0000256" key="4">
    <source>
        <dbReference type="ARBA" id="ARBA00022737"/>
    </source>
</evidence>
<dbReference type="Pfam" id="PF17963">
    <property type="entry name" value="Big_9"/>
    <property type="match status" value="1"/>
</dbReference>
<feature type="region of interest" description="Disordered" evidence="7">
    <location>
        <begin position="1536"/>
        <end position="1555"/>
    </location>
</feature>
<evidence type="ECO:0000313" key="9">
    <source>
        <dbReference type="EMBL" id="MBB4081895.1"/>
    </source>
</evidence>
<dbReference type="GO" id="GO:0005576">
    <property type="term" value="C:extracellular region"/>
    <property type="evidence" value="ECO:0007669"/>
    <property type="project" value="InterPro"/>
</dbReference>
<dbReference type="GO" id="GO:0016020">
    <property type="term" value="C:membrane"/>
    <property type="evidence" value="ECO:0007669"/>
    <property type="project" value="UniProtKB-SubCell"/>
</dbReference>
<dbReference type="PRINTS" id="PR00313">
    <property type="entry name" value="CABNDNGRPT"/>
</dbReference>
<dbReference type="PANTHER" id="PTHR46580:SF2">
    <property type="entry name" value="MAM DOMAIN-CONTAINING PROTEIN"/>
    <property type="match status" value="1"/>
</dbReference>
<dbReference type="PRINTS" id="PR01488">
    <property type="entry name" value="RTXTOXINA"/>
</dbReference>
<gene>
    <name evidence="9" type="ORF">GGR12_000734</name>
</gene>
<keyword evidence="10" id="KW-1185">Reference proteome</keyword>
<dbReference type="InterPro" id="IPR018511">
    <property type="entry name" value="Hemolysin-typ_Ca-bd_CS"/>
</dbReference>
<keyword evidence="2" id="KW-0800">Toxin</keyword>
<dbReference type="InterPro" id="IPR011049">
    <property type="entry name" value="Serralysin-like_metalloprot_C"/>
</dbReference>
<feature type="compositionally biased region" description="Gly residues" evidence="7">
    <location>
        <begin position="1536"/>
        <end position="1553"/>
    </location>
</feature>
<keyword evidence="6" id="KW-0472">Membrane</keyword>
<comment type="caution">
    <text evidence="9">The sequence shown here is derived from an EMBL/GenBank/DDBJ whole genome shotgun (WGS) entry which is preliminary data.</text>
</comment>
<dbReference type="PANTHER" id="PTHR46580">
    <property type="entry name" value="SENSOR KINASE-RELATED"/>
    <property type="match status" value="1"/>
</dbReference>
<dbReference type="Gene3D" id="2.60.40.2700">
    <property type="match status" value="4"/>
</dbReference>
<comment type="subcellular location">
    <subcellularLocation>
        <location evidence="1">Membrane</location>
    </subcellularLocation>
</comment>
<dbReference type="InterPro" id="IPR028994">
    <property type="entry name" value="Integrin_alpha_N"/>
</dbReference>
<evidence type="ECO:0000256" key="6">
    <source>
        <dbReference type="ARBA" id="ARBA00023136"/>
    </source>
</evidence>
<feature type="domain" description="SbsA Ig-like" evidence="8">
    <location>
        <begin position="327"/>
        <end position="435"/>
    </location>
</feature>
<evidence type="ECO:0000259" key="8">
    <source>
        <dbReference type="Pfam" id="PF13205"/>
    </source>
</evidence>
<organism evidence="9 10">
    <name type="scientific">Brevundimonas lenta</name>
    <dbReference type="NCBI Taxonomy" id="424796"/>
    <lineage>
        <taxon>Bacteria</taxon>
        <taxon>Pseudomonadati</taxon>
        <taxon>Pseudomonadota</taxon>
        <taxon>Alphaproteobacteria</taxon>
        <taxon>Caulobacterales</taxon>
        <taxon>Caulobacteraceae</taxon>
        <taxon>Brevundimonas</taxon>
    </lineage>
</organism>
<evidence type="ECO:0000256" key="5">
    <source>
        <dbReference type="ARBA" id="ARBA00023026"/>
    </source>
</evidence>
<dbReference type="Proteomes" id="UP000529946">
    <property type="component" value="Unassembled WGS sequence"/>
</dbReference>
<dbReference type="InterPro" id="IPR013517">
    <property type="entry name" value="FG-GAP"/>
</dbReference>
<reference evidence="9 10" key="1">
    <citation type="submission" date="2020-08" db="EMBL/GenBank/DDBJ databases">
        <title>Genomic Encyclopedia of Type Strains, Phase IV (KMG-IV): sequencing the most valuable type-strain genomes for metagenomic binning, comparative biology and taxonomic classification.</title>
        <authorList>
            <person name="Goeker M."/>
        </authorList>
    </citation>
    <scope>NUCLEOTIDE SEQUENCE [LARGE SCALE GENOMIC DNA]</scope>
    <source>
        <strain evidence="9 10">DSM 23960</strain>
    </source>
</reference>
<keyword evidence="5" id="KW-0843">Virulence</keyword>
<sequence>MPVTFSEQDTSTFPLPAAGGRMNFVDVDGDGDMDILFQTGANGTAFQYARSNGDGTYTILALGSSPFAGLTLPDHNGGNFHFGDIDGDGDMDLWAGQASGAGTGSYFRNDNGTFTAQSSSTFPQPGAASRVAMGDFDGDGDADMLYQTVGNGTPFQYARSNGDGTYTLLALASSPFAGLTLPDNGGGTHYVADFDGDGDVDIWATVASNTGSYFVNNGNGTFSAGSASTFPAAAAITRHVIGDFDSDGDADILYQTGADGTVWQYARSNGDGTMTILSQAASPFAGVSLVNHNGSNFMAGDIDGDGDDDILGTVNGTQGEFYLANGKPPEIASSTPSDNATGVAVGANIVLTFDESVTKGSGNIYIYRGDGTLIETISVGSAQVSGSGTTWTIDPSVTLAGLTNYYILTDDGIFADADGSIFAGISDAITLNFTTAAANTAPTFINMNGDMAAFTEGAPVQVDVGGNAIITDAEQANFNGGTLTFTITNNGVAAQDVLSIANNGTAPGLISVSGNAVSYGGVQIGTFTGGTAGAALVVTLDPDATPAATQAVVRALRYNNTSDAPNTATRTITTVLTDGAGGTSATQTNSVTLTAVNDVHTGGASITGSAAEDQVLTAVSTLVDPDGLGTLHYQWQRDTGGGYVNVGADQATYTLGDADVGGVVRVVIYYTDAGGTVESATSAGTAAVAAVNDPHTGGAVISGTVSENQVLTAVSTLADPDGLGTLHYDWQRNTGSGFVSIGAADQATYTLGDADVGASVRVVISYTDGQGFSESATSGASPTIAGVNDPHTGGASISGTATEDQVLTAVSTLADADGLGTLHYDWQRDTGSGFVSIGAADQATYTLGGADVGGVVRVVISYTDGQGFSESATSAGTAAVANVNDAPTGGVSITGTATEDQVLTADTSTLADADGLGTLHYDWQRDTGSGFVSIGAADQATYTLGDADVGGSIRVVVSYTDGSGTAETATSAGTNAIVNVDDAAVAVDDSDATLESAVLSGSVVANDTDIDGPAFVVTHVNGSAAGVGTEIALASGALLTLNADGTYSYNPNGSFTHLSGPASGGTNLTATDSFTYTLLDGNTATVTITIVGEDSPGDDVQGDSGDNILTAGDGEDTLIGGAGDDTLDGGDGEDTADYSGSTGGVHIRLNGGFGTDGEGGTDTLTNIENLTGSANNDILIGANGGNTLSGGAGADVLIGLDGNDVLVGGAGAANQLQGGTGDDSYWVEANDTIIELPNQGHDRIFTSRNAMTLVANVEELHFTGAGNFSGTGNALDNTIVGGAGNDLLSGRGGDDTLHGGSGGVDTVTYATAAAGVVASLFHGATFDDGDGGADDLVDIENLIGSAFTDTLMGDAGANVLMGGGGDDWFEGHGGNDLMNGGIGTDTANYFASSGAVTVRLDGATAQDGEGGTDTLVSIENVVGTTQDDFIVGNAVANHLQGANGRDILMGMGGADILEGGNGAANTLFGGAGDDLYIVTANDTIIELTGEGTDSVQTNRNQFTLAANVENLTFTGSGDFAGTGNASSNVITGGAGRDTLTGGGGNDTLNGGQGHDTARFTGSASQYLVEALGGGQYRVTDTVGGRDGVDILNSVEQIRFLDSTVVIGAVSTPELTTKDMGGGAQVLPDDDFLFATFDSRPQVLPTLFDDDGALASSGGFDGLALAPVFREAHGQDGSLHLIDSWHTHDDWMF</sequence>
<evidence type="ECO:0000256" key="7">
    <source>
        <dbReference type="SAM" id="MobiDB-lite"/>
    </source>
</evidence>
<dbReference type="EMBL" id="JACIDM010000001">
    <property type="protein sequence ID" value="MBB4081895.1"/>
    <property type="molecule type" value="Genomic_DNA"/>
</dbReference>
<dbReference type="SUPFAM" id="SSF51120">
    <property type="entry name" value="beta-Roll"/>
    <property type="match status" value="4"/>
</dbReference>
<name>A0A7W6JB54_9CAUL</name>
<dbReference type="PROSITE" id="PS00330">
    <property type="entry name" value="HEMOLYSIN_CALCIUM"/>
    <property type="match status" value="2"/>
</dbReference>
<dbReference type="SUPFAM" id="SSF69318">
    <property type="entry name" value="Integrin alpha N-terminal domain"/>
    <property type="match status" value="1"/>
</dbReference>
<evidence type="ECO:0000256" key="1">
    <source>
        <dbReference type="ARBA" id="ARBA00004370"/>
    </source>
</evidence>
<dbReference type="Pfam" id="PF13517">
    <property type="entry name" value="FG-GAP_3"/>
    <property type="match status" value="2"/>
</dbReference>
<evidence type="ECO:0000256" key="2">
    <source>
        <dbReference type="ARBA" id="ARBA00022656"/>
    </source>
</evidence>
<dbReference type="InterPro" id="IPR003995">
    <property type="entry name" value="RTX_toxin_determinant-A"/>
</dbReference>
<protein>
    <submittedName>
        <fullName evidence="9">Ca2+-binding RTX toxin-like protein</fullName>
    </submittedName>
</protein>
<dbReference type="Pfam" id="PF00353">
    <property type="entry name" value="HemolysinCabind"/>
    <property type="match status" value="6"/>
</dbReference>